<dbReference type="GO" id="GO:0005634">
    <property type="term" value="C:nucleus"/>
    <property type="evidence" value="ECO:0007669"/>
    <property type="project" value="UniProtKB-SubCell"/>
</dbReference>
<evidence type="ECO:0000256" key="2">
    <source>
        <dbReference type="ARBA" id="ARBA00023242"/>
    </source>
</evidence>
<evidence type="ECO:0000256" key="1">
    <source>
        <dbReference type="ARBA" id="ARBA00004123"/>
    </source>
</evidence>
<evidence type="ECO:0000259" key="5">
    <source>
        <dbReference type="SMART" id="SM00906"/>
    </source>
</evidence>
<dbReference type="Proteomes" id="UP001369815">
    <property type="component" value="Unassembled WGS sequence"/>
</dbReference>
<evidence type="ECO:0000256" key="4">
    <source>
        <dbReference type="SAM" id="Phobius"/>
    </source>
</evidence>
<keyword evidence="4" id="KW-0812">Transmembrane</keyword>
<sequence length="798" mass="89377">MASSSSGKPPRVLACANVACTPSTPAPARKRRRPNQDLQQRLARCEELLSEYATAKPPAPSSVGSPSQDDSWKPLGKLIVDDGGVKFIDSFLWATIHSELSAMREILEDEETADDPCTPADSQTSDLDAGLILSDTSNTDLEELHPQPAHVFRLWQIFIERVNPLTKVIHVPTVQPLLVEAAASRANIPKNAEALLFSIYLMATVALTEDECLERFGSTKDVVYTRFSKGCRSALMRIGILRNYDIVVLQALVLYLFSLPGHYDRHAAWILNGVTVRIAQKMGLHRDGEFLGLSPFETEMRRRIWWQIILLDAMYALMSGLGHSLLPRSWDTKPPLNLNDSDLYPTMTTLQPKDSPTDMIFRLICCELAATMVDTPELHTVIMQNEMGVDNPEPEKVERAIRRIDDLDRTLTEILTKYSDPLMGPVHVLATETREIMIAKLRELVCPIRSQPEWGTEILTPKDNLFKLSLTASEQNLRLYQIPQTKGFFLWFKVFIYMVGQLRTRTSGQMVERAWRVVELIYHYHTELYDLSMKAHMASAIFTIRAWNVRERLLRDATGSAPETPGYIARLQRILPPEEARRTRAGEAPSTTSVSVSPAAPAQPSTELPWDQMLAFVDANSIDWGDMFGAPTAPQPQPNFDKPVKNKYWHPPLPNINNGNWIPVFIILGLTPLAFAAIAIYSSWRYTRARTRDIEMAALPSQQRVLSSREAAVAAASERQGRYSRRIASLMRPRIVITRPLSGVPVSPNGARLGRSPDVKQYAESTPSNDGLGKKGMIGSISKSSEDFDDVSLRSQPL</sequence>
<feature type="region of interest" description="Disordered" evidence="3">
    <location>
        <begin position="581"/>
        <end position="606"/>
    </location>
</feature>
<gene>
    <name evidence="6" type="ORF">Daesc_006725</name>
</gene>
<dbReference type="InterPro" id="IPR050613">
    <property type="entry name" value="Sec_Metabolite_Reg"/>
</dbReference>
<dbReference type="PANTHER" id="PTHR31001">
    <property type="entry name" value="UNCHARACTERIZED TRANSCRIPTIONAL REGULATORY PROTEIN"/>
    <property type="match status" value="1"/>
</dbReference>
<dbReference type="SMART" id="SM00906">
    <property type="entry name" value="Fungal_trans"/>
    <property type="match status" value="1"/>
</dbReference>
<evidence type="ECO:0000256" key="3">
    <source>
        <dbReference type="SAM" id="MobiDB-lite"/>
    </source>
</evidence>
<dbReference type="AlphaFoldDB" id="A0AAX6MJ43"/>
<dbReference type="GO" id="GO:0003677">
    <property type="term" value="F:DNA binding"/>
    <property type="evidence" value="ECO:0007669"/>
    <property type="project" value="InterPro"/>
</dbReference>
<dbReference type="CDD" id="cd12148">
    <property type="entry name" value="fungal_TF_MHR"/>
    <property type="match status" value="1"/>
</dbReference>
<keyword evidence="7" id="KW-1185">Reference proteome</keyword>
<evidence type="ECO:0000313" key="7">
    <source>
        <dbReference type="Proteomes" id="UP001369815"/>
    </source>
</evidence>
<dbReference type="GO" id="GO:0006351">
    <property type="term" value="P:DNA-templated transcription"/>
    <property type="evidence" value="ECO:0007669"/>
    <property type="project" value="InterPro"/>
</dbReference>
<feature type="region of interest" description="Disordered" evidence="3">
    <location>
        <begin position="747"/>
        <end position="798"/>
    </location>
</feature>
<reference evidence="6 7" key="1">
    <citation type="journal article" date="2024" name="Front Chem Biol">
        <title>Unveiling the potential of Daldinia eschscholtzii MFLUCC 19-0629 through bioactivity and bioinformatics studies for enhanced sustainable agriculture production.</title>
        <authorList>
            <person name="Brooks S."/>
            <person name="Weaver J.A."/>
            <person name="Klomchit A."/>
            <person name="Alharthi S.A."/>
            <person name="Onlamun T."/>
            <person name="Nurani R."/>
            <person name="Vong T.K."/>
            <person name="Alberti F."/>
            <person name="Greco C."/>
        </authorList>
    </citation>
    <scope>NUCLEOTIDE SEQUENCE [LARGE SCALE GENOMIC DNA]</scope>
    <source>
        <strain evidence="6">MFLUCC 19-0629</strain>
    </source>
</reference>
<dbReference type="GO" id="GO:0008270">
    <property type="term" value="F:zinc ion binding"/>
    <property type="evidence" value="ECO:0007669"/>
    <property type="project" value="InterPro"/>
</dbReference>
<evidence type="ECO:0000313" key="6">
    <source>
        <dbReference type="EMBL" id="KAK6952192.1"/>
    </source>
</evidence>
<feature type="transmembrane region" description="Helical" evidence="4">
    <location>
        <begin position="661"/>
        <end position="682"/>
    </location>
</feature>
<dbReference type="EMBL" id="JBANMG010000006">
    <property type="protein sequence ID" value="KAK6952192.1"/>
    <property type="molecule type" value="Genomic_DNA"/>
</dbReference>
<keyword evidence="4" id="KW-0472">Membrane</keyword>
<proteinExistence type="predicted"/>
<dbReference type="Pfam" id="PF04082">
    <property type="entry name" value="Fungal_trans"/>
    <property type="match status" value="1"/>
</dbReference>
<comment type="subcellular location">
    <subcellularLocation>
        <location evidence="1">Nucleus</location>
    </subcellularLocation>
</comment>
<comment type="caution">
    <text evidence="6">The sequence shown here is derived from an EMBL/GenBank/DDBJ whole genome shotgun (WGS) entry which is preliminary data.</text>
</comment>
<keyword evidence="4" id="KW-1133">Transmembrane helix</keyword>
<dbReference type="InterPro" id="IPR007219">
    <property type="entry name" value="XnlR_reg_dom"/>
</dbReference>
<feature type="domain" description="Xylanolytic transcriptional activator regulatory" evidence="5">
    <location>
        <begin position="268"/>
        <end position="341"/>
    </location>
</feature>
<keyword evidence="2" id="KW-0539">Nucleus</keyword>
<protein>
    <recommendedName>
        <fullName evidence="5">Xylanolytic transcriptional activator regulatory domain-containing protein</fullName>
    </recommendedName>
</protein>
<dbReference type="PANTHER" id="PTHR31001:SF85">
    <property type="entry name" value="ZN(II)2CYS6 TRANSCRIPTION FACTOR (EUROFUNG)"/>
    <property type="match status" value="1"/>
</dbReference>
<organism evidence="6 7">
    <name type="scientific">Daldinia eschscholtzii</name>
    <dbReference type="NCBI Taxonomy" id="292717"/>
    <lineage>
        <taxon>Eukaryota</taxon>
        <taxon>Fungi</taxon>
        <taxon>Dikarya</taxon>
        <taxon>Ascomycota</taxon>
        <taxon>Pezizomycotina</taxon>
        <taxon>Sordariomycetes</taxon>
        <taxon>Xylariomycetidae</taxon>
        <taxon>Xylariales</taxon>
        <taxon>Hypoxylaceae</taxon>
        <taxon>Daldinia</taxon>
    </lineage>
</organism>
<name>A0AAX6MJ43_9PEZI</name>
<accession>A0AAX6MJ43</accession>